<feature type="region of interest" description="Disordered" evidence="5">
    <location>
        <begin position="599"/>
        <end position="625"/>
    </location>
</feature>
<comment type="similarity">
    <text evidence="2">Belongs to the lipin family.</text>
</comment>
<dbReference type="InterPro" id="IPR031703">
    <property type="entry name" value="Lipin_mid"/>
</dbReference>
<organism evidence="7 8">
    <name type="scientific">Datura stramonium</name>
    <name type="common">Jimsonweed</name>
    <name type="synonym">Common thornapple</name>
    <dbReference type="NCBI Taxonomy" id="4076"/>
    <lineage>
        <taxon>Eukaryota</taxon>
        <taxon>Viridiplantae</taxon>
        <taxon>Streptophyta</taxon>
        <taxon>Embryophyta</taxon>
        <taxon>Tracheophyta</taxon>
        <taxon>Spermatophyta</taxon>
        <taxon>Magnoliopsida</taxon>
        <taxon>eudicotyledons</taxon>
        <taxon>Gunneridae</taxon>
        <taxon>Pentapetalae</taxon>
        <taxon>asterids</taxon>
        <taxon>lamiids</taxon>
        <taxon>Solanales</taxon>
        <taxon>Solanaceae</taxon>
        <taxon>Solanoideae</taxon>
        <taxon>Datureae</taxon>
        <taxon>Datura</taxon>
    </lineage>
</organism>
<keyword evidence="4" id="KW-0378">Hydrolase</keyword>
<keyword evidence="8" id="KW-1185">Reference proteome</keyword>
<dbReference type="InterPro" id="IPR036412">
    <property type="entry name" value="HAD-like_sf"/>
</dbReference>
<evidence type="ECO:0000313" key="8">
    <source>
        <dbReference type="Proteomes" id="UP000823775"/>
    </source>
</evidence>
<feature type="compositionally biased region" description="Polar residues" evidence="5">
    <location>
        <begin position="599"/>
        <end position="610"/>
    </location>
</feature>
<dbReference type="Proteomes" id="UP000823775">
    <property type="component" value="Unassembled WGS sequence"/>
</dbReference>
<dbReference type="Pfam" id="PF04571">
    <property type="entry name" value="Lipin_N"/>
    <property type="match status" value="1"/>
</dbReference>
<dbReference type="EC" id="3.1.3.4" evidence="3"/>
<dbReference type="Pfam" id="PF08235">
    <property type="entry name" value="LNS2"/>
    <property type="match status" value="2"/>
</dbReference>
<sequence>MNVVGKVSSFITQGVYSVATPFHPFGGAVDIIVVKQQDGTFRSTPWHVRFGKFQGVLKGAEKVVRIEVNGVEADFHMYLGNSGEAYFIREVAADNENEANGDSRDSAKKEEVDTCDLDKVNNEGVKEGDLSRHEDDDSNKDDLSSRDEGVTLGLERLDRGDSDGDRRSYEFLDEQSSLEDSVVAEFGSSRYENSDNVEEVLESQDSSSEVVMVSVDGHILKAPILSSERDVEDVKLDTPRFHLGPGQGTDFSDGNSTFISGKATWADEYLSYQASPKVAPADACNVKNESSKVEHQKAVSEVDGQFPVNLDVNNQENGNMEVTSCGVKKDEMSNSCSELPASGMCIDNNVNQPDVVSPVKIPEVVDNLEKKSPGKLGDNSSLNPSKTLQKSEPAIDSNGSDCSIDHCIVSDKHPEKQNDVSLSAEEIQSGKQEPDECTQCENVKHLVEAFLKVTGVEISLCGNLLHAGMGSSAAREVFDANRISEEEFRSSSESIIKNKNLVVRIQGNYILGDRAAPIILGMAECDTELPVDYADVIPVEREETSKSGEDDSGISSVPSGRRWTLWPNPFRRVKTLEKSSCISSNKEVFVDSESSSTYQPIEQTTITQGGKESPQEKLVRTNNPTSSQITSLNLKEGQNMVTFIFSTRVLGEQKVESHIYLWKWNTKIVISDVDGTITKSDVLGQFMPLVGKDWTHFGTARLFSAIKRLSQSIFSKARDAVFLTYYPVGGGYSWCSEGQRLSRLCRLVASSPLAPLERLFDFAAPRWRMAAEPRLTSPRRQRRKENGYQLLFLSARAIVQAYLTKSFLFNLKQDGKTLPTGPVVISPDGLLPSLYREVIRRAPHEFKIACLEDIKALFPQDHNPFYAGFGNRDTDEFSYRKIGIPKGKIFIINPKGEVSINHQIDVKSYTSLHSLVDDMFPPTSMVEQEDFNLWNYWKMPVSDINYL</sequence>
<dbReference type="SMART" id="SM00775">
    <property type="entry name" value="LNS2"/>
    <property type="match status" value="1"/>
</dbReference>
<name>A0ABS8SYA4_DATST</name>
<dbReference type="Pfam" id="PF16876">
    <property type="entry name" value="Lipin_mid"/>
    <property type="match status" value="1"/>
</dbReference>
<proteinExistence type="inferred from homology"/>
<evidence type="ECO:0000256" key="4">
    <source>
        <dbReference type="ARBA" id="ARBA00022801"/>
    </source>
</evidence>
<dbReference type="InterPro" id="IPR007651">
    <property type="entry name" value="Lipin_N"/>
</dbReference>
<feature type="region of interest" description="Disordered" evidence="5">
    <location>
        <begin position="97"/>
        <end position="167"/>
    </location>
</feature>
<feature type="compositionally biased region" description="Polar residues" evidence="5">
    <location>
        <begin position="378"/>
        <end position="390"/>
    </location>
</feature>
<dbReference type="PANTHER" id="PTHR12181:SF58">
    <property type="entry name" value="PHOSPHATIDATE PHOSPHATASE"/>
    <property type="match status" value="1"/>
</dbReference>
<feature type="compositionally biased region" description="Basic and acidic residues" evidence="5">
    <location>
        <begin position="101"/>
        <end position="167"/>
    </location>
</feature>
<comment type="caution">
    <text evidence="7">The sequence shown here is derived from an EMBL/GenBank/DDBJ whole genome shotgun (WGS) entry which is preliminary data.</text>
</comment>
<dbReference type="PANTHER" id="PTHR12181">
    <property type="entry name" value="LIPIN"/>
    <property type="match status" value="1"/>
</dbReference>
<accession>A0ABS8SYA4</accession>
<reference evidence="7 8" key="1">
    <citation type="journal article" date="2021" name="BMC Genomics">
        <title>Datura genome reveals duplications of psychoactive alkaloid biosynthetic genes and high mutation rate following tissue culture.</title>
        <authorList>
            <person name="Rajewski A."/>
            <person name="Carter-House D."/>
            <person name="Stajich J."/>
            <person name="Litt A."/>
        </authorList>
    </citation>
    <scope>NUCLEOTIDE SEQUENCE [LARGE SCALE GENOMIC DNA]</scope>
    <source>
        <strain evidence="7">AR-01</strain>
    </source>
</reference>
<comment type="cofactor">
    <cofactor evidence="1">
        <name>Mg(2+)</name>
        <dbReference type="ChEBI" id="CHEBI:18420"/>
    </cofactor>
</comment>
<dbReference type="InterPro" id="IPR031315">
    <property type="entry name" value="LNS2/PITP"/>
</dbReference>
<evidence type="ECO:0000256" key="1">
    <source>
        <dbReference type="ARBA" id="ARBA00001946"/>
    </source>
</evidence>
<evidence type="ECO:0000259" key="6">
    <source>
        <dbReference type="SMART" id="SM00775"/>
    </source>
</evidence>
<gene>
    <name evidence="7" type="ORF">HAX54_051955</name>
</gene>
<feature type="region of interest" description="Disordered" evidence="5">
    <location>
        <begin position="368"/>
        <end position="399"/>
    </location>
</feature>
<dbReference type="EMBL" id="JACEIK010000934">
    <property type="protein sequence ID" value="MCD7464036.1"/>
    <property type="molecule type" value="Genomic_DNA"/>
</dbReference>
<feature type="domain" description="LNS2/PITP" evidence="6">
    <location>
        <begin position="668"/>
        <end position="901"/>
    </location>
</feature>
<evidence type="ECO:0000313" key="7">
    <source>
        <dbReference type="EMBL" id="MCD7464036.1"/>
    </source>
</evidence>
<dbReference type="InterPro" id="IPR013209">
    <property type="entry name" value="LNS2"/>
</dbReference>
<evidence type="ECO:0000256" key="2">
    <source>
        <dbReference type="ARBA" id="ARBA00005476"/>
    </source>
</evidence>
<dbReference type="SUPFAM" id="SSF56784">
    <property type="entry name" value="HAD-like"/>
    <property type="match status" value="2"/>
</dbReference>
<protein>
    <recommendedName>
        <fullName evidence="3">phosphatidate phosphatase</fullName>
        <ecNumber evidence="3">3.1.3.4</ecNumber>
    </recommendedName>
</protein>
<dbReference type="InterPro" id="IPR026058">
    <property type="entry name" value="LIPIN"/>
</dbReference>
<evidence type="ECO:0000256" key="3">
    <source>
        <dbReference type="ARBA" id="ARBA00012638"/>
    </source>
</evidence>
<evidence type="ECO:0000256" key="5">
    <source>
        <dbReference type="SAM" id="MobiDB-lite"/>
    </source>
</evidence>